<sequence>MEVLIYMLIGIVIGFKWFPLKLKKWNERIQVISISILIFLMGVTLGSRPNFLTDFLHLGLESLLLAIIPIIFSVLFVYFITKYFFK</sequence>
<keyword evidence="1" id="KW-0472">Membrane</keyword>
<proteinExistence type="predicted"/>
<feature type="transmembrane region" description="Helical" evidence="1">
    <location>
        <begin position="29"/>
        <end position="51"/>
    </location>
</feature>
<keyword evidence="1" id="KW-0812">Transmembrane</keyword>
<evidence type="ECO:0008006" key="4">
    <source>
        <dbReference type="Google" id="ProtNLM"/>
    </source>
</evidence>
<feature type="transmembrane region" description="Helical" evidence="1">
    <location>
        <begin position="63"/>
        <end position="85"/>
    </location>
</feature>
<name>A0A1I5G2I2_9FIRM</name>
<protein>
    <recommendedName>
        <fullName evidence="4">Lysine exporter LysO</fullName>
    </recommendedName>
</protein>
<accession>A0A1I5G2I2</accession>
<dbReference type="STRING" id="1527.SAMN04489757_11720"/>
<dbReference type="RefSeq" id="WP_091686878.1">
    <property type="nucleotide sequence ID" value="NZ_BAABFM010000001.1"/>
</dbReference>
<dbReference type="EMBL" id="FOWD01000017">
    <property type="protein sequence ID" value="SFO30190.1"/>
    <property type="molecule type" value="Genomic_DNA"/>
</dbReference>
<dbReference type="GO" id="GO:0015661">
    <property type="term" value="F:L-lysine efflux transmembrane transporter activity"/>
    <property type="evidence" value="ECO:0007669"/>
    <property type="project" value="InterPro"/>
</dbReference>
<dbReference type="Proteomes" id="UP000198806">
    <property type="component" value="Unassembled WGS sequence"/>
</dbReference>
<gene>
    <name evidence="2" type="ORF">SAMN04489757_11720</name>
</gene>
<evidence type="ECO:0000313" key="2">
    <source>
        <dbReference type="EMBL" id="SFO30190.1"/>
    </source>
</evidence>
<evidence type="ECO:0000256" key="1">
    <source>
        <dbReference type="SAM" id="Phobius"/>
    </source>
</evidence>
<organism evidence="2 3">
    <name type="scientific">Anaerocolumna aminovalerica</name>
    <dbReference type="NCBI Taxonomy" id="1527"/>
    <lineage>
        <taxon>Bacteria</taxon>
        <taxon>Bacillati</taxon>
        <taxon>Bacillota</taxon>
        <taxon>Clostridia</taxon>
        <taxon>Lachnospirales</taxon>
        <taxon>Lachnospiraceae</taxon>
        <taxon>Anaerocolumna</taxon>
    </lineage>
</organism>
<keyword evidence="3" id="KW-1185">Reference proteome</keyword>
<dbReference type="AlphaFoldDB" id="A0A1I5G2I2"/>
<feature type="transmembrane region" description="Helical" evidence="1">
    <location>
        <begin position="6"/>
        <end position="22"/>
    </location>
</feature>
<keyword evidence="1" id="KW-1133">Transmembrane helix</keyword>
<evidence type="ECO:0000313" key="3">
    <source>
        <dbReference type="Proteomes" id="UP000198806"/>
    </source>
</evidence>
<reference evidence="2 3" key="1">
    <citation type="submission" date="2016-10" db="EMBL/GenBank/DDBJ databases">
        <authorList>
            <person name="de Groot N.N."/>
        </authorList>
    </citation>
    <scope>NUCLEOTIDE SEQUENCE [LARGE SCALE GENOMIC DNA]</scope>
    <source>
        <strain evidence="2 3">DSM 1283</strain>
    </source>
</reference>